<gene>
    <name evidence="9" type="primary">glyQ</name>
    <name evidence="10" type="synonym">glyS</name>
    <name evidence="11" type="ORF">Cs308_0569</name>
</gene>
<dbReference type="HAMAP" id="MF_00254">
    <property type="entry name" value="Gly_tRNA_synth_alpha"/>
    <property type="match status" value="1"/>
</dbReference>
<evidence type="ECO:0000256" key="9">
    <source>
        <dbReference type="HAMAP-Rule" id="MF_00254"/>
    </source>
</evidence>
<keyword evidence="3 10" id="KW-0436">Ligase</keyword>
<dbReference type="PANTHER" id="PTHR30075">
    <property type="entry name" value="GLYCYL-TRNA SYNTHETASE"/>
    <property type="match status" value="1"/>
</dbReference>
<keyword evidence="10" id="KW-0963">Cytoplasm</keyword>
<keyword evidence="5 10" id="KW-0067">ATP-binding</keyword>
<evidence type="ECO:0000313" key="11">
    <source>
        <dbReference type="EMBL" id="ANH78739.1"/>
    </source>
</evidence>
<evidence type="ECO:0000256" key="3">
    <source>
        <dbReference type="ARBA" id="ARBA00022598"/>
    </source>
</evidence>
<evidence type="ECO:0000256" key="7">
    <source>
        <dbReference type="ARBA" id="ARBA00023146"/>
    </source>
</evidence>
<dbReference type="AlphaFoldDB" id="A0A1A9HUS0"/>
<evidence type="ECO:0000256" key="4">
    <source>
        <dbReference type="ARBA" id="ARBA00022741"/>
    </source>
</evidence>
<dbReference type="PANTHER" id="PTHR30075:SF2">
    <property type="entry name" value="GLYCINE--TRNA LIGASE, CHLOROPLASTIC_MITOCHONDRIAL 2"/>
    <property type="match status" value="1"/>
</dbReference>
<reference evidence="12" key="1">
    <citation type="submission" date="2016-03" db="EMBL/GenBank/DDBJ databases">
        <title>Culture-independent genomics supports pathogen discovery for uncultivable bacteria within the genus Chlamydia.</title>
        <authorList>
            <person name="Taylor-Brown A."/>
            <person name="Bachmann N.L."/>
            <person name="Borel N."/>
            <person name="Polkinghorne A."/>
        </authorList>
    </citation>
    <scope>NUCLEOTIDE SEQUENCE [LARGE SCALE GENOMIC DNA]</scope>
    <source>
        <strain evidence="12">2742-308</strain>
    </source>
</reference>
<dbReference type="InterPro" id="IPR002310">
    <property type="entry name" value="Gly-tRNA_ligase_asu"/>
</dbReference>
<comment type="catalytic activity">
    <reaction evidence="8 10">
        <text>tRNA(Gly) + glycine + ATP = glycyl-tRNA(Gly) + AMP + diphosphate</text>
        <dbReference type="Rhea" id="RHEA:16013"/>
        <dbReference type="Rhea" id="RHEA-COMP:9664"/>
        <dbReference type="Rhea" id="RHEA-COMP:9683"/>
        <dbReference type="ChEBI" id="CHEBI:30616"/>
        <dbReference type="ChEBI" id="CHEBI:33019"/>
        <dbReference type="ChEBI" id="CHEBI:57305"/>
        <dbReference type="ChEBI" id="CHEBI:78442"/>
        <dbReference type="ChEBI" id="CHEBI:78522"/>
        <dbReference type="ChEBI" id="CHEBI:456215"/>
        <dbReference type="EC" id="6.1.1.14"/>
    </reaction>
</comment>
<dbReference type="NCBIfam" id="TIGR00388">
    <property type="entry name" value="glyQ"/>
    <property type="match status" value="1"/>
</dbReference>
<dbReference type="Proteomes" id="UP000078162">
    <property type="component" value="Chromosome"/>
</dbReference>
<dbReference type="OrthoDB" id="9775440at2"/>
<dbReference type="InterPro" id="IPR006194">
    <property type="entry name" value="Gly-tRNA-synth_heterodimer"/>
</dbReference>
<keyword evidence="7 10" id="KW-0030">Aminoacyl-tRNA synthetase</keyword>
<organism evidence="11 12">
    <name type="scientific">Candidatus Chlamydia sanziniae</name>
    <dbReference type="NCBI Taxonomy" id="1806891"/>
    <lineage>
        <taxon>Bacteria</taxon>
        <taxon>Pseudomonadati</taxon>
        <taxon>Chlamydiota</taxon>
        <taxon>Chlamydiia</taxon>
        <taxon>Chlamydiales</taxon>
        <taxon>Chlamydiaceae</taxon>
        <taxon>Chlamydia/Chlamydophila group</taxon>
        <taxon>Chlamydia</taxon>
    </lineage>
</organism>
<sequence length="1009" mass="114627">MSAQALTLQSMIATILQFWSEQGCVIHQGYDLEVGAGTFNPATFLRALGPEPYKAAYVEPSRRPQDGRYGMHPNRLQNYHQLQVILKPVPEDFLFLYKQSLRAIGLELRDHDLRLVHDDWENPTIGAWGLGWEVWLDGMEITQLTYFQAIGSKPLDTISGEITYGIERIAMYLQKKNSIYDVLWNNTLTYGQITQASEKAWSHYNFDYANTHMWLKHFEDFANEAMATLEHGLPIPAYDFVIKASHAFNILDARGVISVTERTRYITRIRQLARLVADRYLEWRASLHHPIANSLVPQFKKAIPCSLPSISTAEDFLLEIGSEELPATFVPIGIQQLEFLTKKLFADYNLRYENLEVFGSPRRLALLVKKLCPSAIQNAEEKKGPILSSLFTESGKVTPQGEQFFAAQNVPITHYRELAHYLQFTIHEVNQAKYLFRIIPETCQQTTEILVQKLPLLIQAMQFPKKMIWETSNIEYPRPIRWLVALYGNHVLPITLGKILASQNSQGHAQLNPREIFIPSPQLYLDTLRNACVVVSQKERRLVIEQGLRMHSSTTISPVSFPRLLEEIIFLTEHPFVTCAQFPIAFCSLPKELLIAEMVNHQKYFPTQDTLGAITHYFILVSDNSPNDIIIGGNEKALTPRLTDGAFLFDQDLNTALMTFVDKLKSVTYFDALGSLYDKVERLKAHKEVLYPLLPLGGLEDLDIAVKYCKVDLVSAVVNEFPELQGIMGEHYLKHAGLPTAAAVAVGEHLRHITTGQMISPTGTLLSLLDRLDNLLACFILGFKPTSSHDPYALRRQSLEILTLLSALELSIDFVLLLDRFADHFPTKIQNISWNKSFIVEEVISFLWGRLRTFLTSLGFSKDEITVVLGNSTIKDPIKIIHAVAALHQLKKANPNILVEITTTHHRLKKIIASLKLSTTSFVITEHGGEKEKKFKEALEKFLEFPEKTSQDKLVEYFLTLSHLCLDIQAFLDNVHINSDNAALKKLRTSLLVTAMEKFCAYHWEALVF</sequence>
<keyword evidence="12" id="KW-1185">Reference proteome</keyword>
<evidence type="ECO:0000256" key="5">
    <source>
        <dbReference type="ARBA" id="ARBA00022840"/>
    </source>
</evidence>
<protein>
    <recommendedName>
        <fullName evidence="9 10">Multifunctional fusion protein</fullName>
    </recommendedName>
    <domain>
        <recommendedName>
            <fullName evidence="10">Glycine--tRNA ligase beta subunit</fullName>
            <ecNumber evidence="10">6.1.1.14</ecNumber>
        </recommendedName>
        <alternativeName>
            <fullName evidence="10">Glycyl-tRNA synthetase beta subunit</fullName>
            <shortName evidence="10">GlyRS</shortName>
        </alternativeName>
    </domain>
    <domain>
        <recommendedName>
            <fullName evidence="9">Glycine--tRNA ligase alpha subunit</fullName>
        </recommendedName>
        <alternativeName>
            <fullName evidence="9">Glycyl-tRNA synthetase alpha subunit</fullName>
        </alternativeName>
    </domain>
</protein>
<evidence type="ECO:0000256" key="6">
    <source>
        <dbReference type="ARBA" id="ARBA00022917"/>
    </source>
</evidence>
<evidence type="ECO:0000256" key="1">
    <source>
        <dbReference type="ARBA" id="ARBA00004496"/>
    </source>
</evidence>
<evidence type="ECO:0000256" key="10">
    <source>
        <dbReference type="HAMAP-Rule" id="MF_00255"/>
    </source>
</evidence>
<evidence type="ECO:0000313" key="12">
    <source>
        <dbReference type="Proteomes" id="UP000078162"/>
    </source>
</evidence>
<dbReference type="Gene3D" id="1.20.58.180">
    <property type="entry name" value="Class II aaRS and biotin synthetases, domain 2"/>
    <property type="match status" value="1"/>
</dbReference>
<evidence type="ECO:0000256" key="2">
    <source>
        <dbReference type="ARBA" id="ARBA00008226"/>
    </source>
</evidence>
<dbReference type="InterPro" id="IPR015944">
    <property type="entry name" value="Gly-tRNA-synth_bsu"/>
</dbReference>
<dbReference type="RefSeq" id="WP_066482291.1">
    <property type="nucleotide sequence ID" value="NZ_CP014639.1"/>
</dbReference>
<proteinExistence type="inferred from homology"/>
<dbReference type="NCBIfam" id="NF006827">
    <property type="entry name" value="PRK09348.1"/>
    <property type="match status" value="1"/>
</dbReference>
<dbReference type="EMBL" id="CP014639">
    <property type="protein sequence ID" value="ANH78739.1"/>
    <property type="molecule type" value="Genomic_DNA"/>
</dbReference>
<evidence type="ECO:0000256" key="8">
    <source>
        <dbReference type="ARBA" id="ARBA00047937"/>
    </source>
</evidence>
<dbReference type="STRING" id="1806891.Cs308_0569"/>
<dbReference type="PRINTS" id="PR01044">
    <property type="entry name" value="TRNASYNTHGA"/>
</dbReference>
<dbReference type="GO" id="GO:0006426">
    <property type="term" value="P:glycyl-tRNA aminoacylation"/>
    <property type="evidence" value="ECO:0007669"/>
    <property type="project" value="UniProtKB-UniRule"/>
</dbReference>
<dbReference type="Pfam" id="PF02091">
    <property type="entry name" value="tRNA-synt_2e"/>
    <property type="match status" value="1"/>
</dbReference>
<dbReference type="NCBIfam" id="NF011499">
    <property type="entry name" value="PRK14908.1"/>
    <property type="match status" value="1"/>
</dbReference>
<dbReference type="NCBIfam" id="TIGR00211">
    <property type="entry name" value="glyS"/>
    <property type="match status" value="1"/>
</dbReference>
<dbReference type="PATRIC" id="fig|1806891.3.peg.562"/>
<dbReference type="Gene3D" id="3.30.930.10">
    <property type="entry name" value="Bira Bifunctional Protein, Domain 2"/>
    <property type="match status" value="1"/>
</dbReference>
<name>A0A1A9HUS0_9CHLA</name>
<dbReference type="SUPFAM" id="SSF55681">
    <property type="entry name" value="Class II aaRS and biotin synthetases"/>
    <property type="match status" value="1"/>
</dbReference>
<dbReference type="EC" id="6.1.1.14" evidence="10"/>
<dbReference type="FunFam" id="3.30.930.10:FF:000006">
    <property type="entry name" value="Glycine--tRNA ligase alpha subunit"/>
    <property type="match status" value="1"/>
</dbReference>
<dbReference type="KEGG" id="csaz:Cs308_0569"/>
<comment type="subunit">
    <text evidence="10">Tetramer of two alpha and two beta subunits.</text>
</comment>
<dbReference type="HAMAP" id="MF_00255">
    <property type="entry name" value="Gly_tRNA_synth_beta"/>
    <property type="match status" value="1"/>
</dbReference>
<accession>A0A1A9HUS0</accession>
<comment type="similarity">
    <text evidence="2 10">Belongs to the class-II aminoacyl-tRNA synthetase family.</text>
</comment>
<dbReference type="Pfam" id="PF02092">
    <property type="entry name" value="tRNA_synt_2f"/>
    <property type="match status" value="1"/>
</dbReference>
<dbReference type="GO" id="GO:0005829">
    <property type="term" value="C:cytosol"/>
    <property type="evidence" value="ECO:0007669"/>
    <property type="project" value="TreeGrafter"/>
</dbReference>
<keyword evidence="4 10" id="KW-0547">Nucleotide-binding</keyword>
<dbReference type="GO" id="GO:0004820">
    <property type="term" value="F:glycine-tRNA ligase activity"/>
    <property type="evidence" value="ECO:0007669"/>
    <property type="project" value="UniProtKB-UniRule"/>
</dbReference>
<keyword evidence="6 10" id="KW-0648">Protein biosynthesis</keyword>
<dbReference type="CDD" id="cd00733">
    <property type="entry name" value="GlyRS_alpha_core"/>
    <property type="match status" value="1"/>
</dbReference>
<dbReference type="PROSITE" id="PS50861">
    <property type="entry name" value="AA_TRNA_LIGASE_II_GLYAB"/>
    <property type="match status" value="2"/>
</dbReference>
<dbReference type="GO" id="GO:0005524">
    <property type="term" value="F:ATP binding"/>
    <property type="evidence" value="ECO:0007669"/>
    <property type="project" value="UniProtKB-UniRule"/>
</dbReference>
<comment type="subcellular location">
    <subcellularLocation>
        <location evidence="1 10">Cytoplasm</location>
    </subcellularLocation>
</comment>
<dbReference type="InterPro" id="IPR045864">
    <property type="entry name" value="aa-tRNA-synth_II/BPL/LPL"/>
</dbReference>